<protein>
    <submittedName>
        <fullName evidence="1">Uncharacterized protein</fullName>
    </submittedName>
</protein>
<name>A0A401GTL9_9APHY</name>
<dbReference type="InParanoid" id="A0A401GTL9"/>
<dbReference type="STRING" id="139825.A0A401GTL9"/>
<dbReference type="OrthoDB" id="3208495at2759"/>
<reference evidence="1 2" key="1">
    <citation type="journal article" date="2018" name="Sci. Rep.">
        <title>Genome sequence of the cauliflower mushroom Sparassis crispa (Hanabiratake) and its association with beneficial usage.</title>
        <authorList>
            <person name="Kiyama R."/>
            <person name="Furutani Y."/>
            <person name="Kawaguchi K."/>
            <person name="Nakanishi T."/>
        </authorList>
    </citation>
    <scope>NUCLEOTIDE SEQUENCE [LARGE SCALE GENOMIC DNA]</scope>
</reference>
<comment type="caution">
    <text evidence="1">The sequence shown here is derived from an EMBL/GenBank/DDBJ whole genome shotgun (WGS) entry which is preliminary data.</text>
</comment>
<dbReference type="GeneID" id="38782440"/>
<dbReference type="AlphaFoldDB" id="A0A401GTL9"/>
<organism evidence="1 2">
    <name type="scientific">Sparassis crispa</name>
    <dbReference type="NCBI Taxonomy" id="139825"/>
    <lineage>
        <taxon>Eukaryota</taxon>
        <taxon>Fungi</taxon>
        <taxon>Dikarya</taxon>
        <taxon>Basidiomycota</taxon>
        <taxon>Agaricomycotina</taxon>
        <taxon>Agaricomycetes</taxon>
        <taxon>Polyporales</taxon>
        <taxon>Sparassidaceae</taxon>
        <taxon>Sparassis</taxon>
    </lineage>
</organism>
<evidence type="ECO:0000313" key="2">
    <source>
        <dbReference type="Proteomes" id="UP000287166"/>
    </source>
</evidence>
<dbReference type="EMBL" id="BFAD01000008">
    <property type="protein sequence ID" value="GBE85523.1"/>
    <property type="molecule type" value="Genomic_DNA"/>
</dbReference>
<dbReference type="Proteomes" id="UP000287166">
    <property type="component" value="Unassembled WGS sequence"/>
</dbReference>
<proteinExistence type="predicted"/>
<accession>A0A401GTL9</accession>
<evidence type="ECO:0000313" key="1">
    <source>
        <dbReference type="EMBL" id="GBE85523.1"/>
    </source>
</evidence>
<sequence length="228" mass="26338">MTTTIEGAPPPAAPVSVPSDIDEDVSHFEMEPNRFNIYRQYTFKPQTDPEDEIALDALCDTSTLATARPTTSFEPRSALRGLGQAFIKKAVDLQQNVFVPFLNVTTYRLISWFYNASSVKSVEDLDRLIDEVLHAEDFNMKHLENFGAARELKRLNDYTTAFDANDNWKEGFVRIRLPKENVKYKTEADAPEFEVSRIYYRPLLEVIKAAYMDISARQYHFIPHKLFW</sequence>
<gene>
    <name evidence="1" type="ORF">SCP_0800400</name>
</gene>
<keyword evidence="2" id="KW-1185">Reference proteome</keyword>
<dbReference type="RefSeq" id="XP_027616436.1">
    <property type="nucleotide sequence ID" value="XM_027760635.1"/>
</dbReference>